<keyword evidence="5" id="KW-1185">Reference proteome</keyword>
<dbReference type="InterPro" id="IPR057252">
    <property type="entry name" value="CoiA_C"/>
</dbReference>
<evidence type="ECO:0000313" key="4">
    <source>
        <dbReference type="EMBL" id="PSL50914.1"/>
    </source>
</evidence>
<dbReference type="Pfam" id="PF06054">
    <property type="entry name" value="CoiA_nuc"/>
    <property type="match status" value="1"/>
</dbReference>
<proteinExistence type="predicted"/>
<dbReference type="RefSeq" id="WP_106587632.1">
    <property type="nucleotide sequence ID" value="NZ_PYAV01000002.1"/>
</dbReference>
<sequence length="395" mass="46584">MLIAQTNHKKLMFADTAAVKARDQMFYCPACAQRVQLKTGQVIRPYFAHLPRQACHIFTEPETEEHIHGKLLLYDWLNKQRLAPELERYLPTLKQRPDVFCATTSPPSAFEFQCAAISEEELRFRTIQYMKSGIQPYWIFPVRKAVQTNAVQLSPMASMTSYEHSSLRRHSRLNSSYNIYLDIKQNSFYFRYLLGRVSSQKCLQAFSISELRHMSYFYLSEPPKPTIENRHVVVLMQIKKRQRYGRINRHHEVNFQQYLAAQFKQPLTMYPSAAGWPLPLATSFFNPSYVWQTLLLSQVKKQSSVSFHELTKSFRQLQAQELWQSRSQPLAPVTFEDLLQQYKELLQQMHLVSHTDQKVFSWQGDELFSTHLDQAFYDDQQLVQVWKNYMTRLLS</sequence>
<dbReference type="InterPro" id="IPR057253">
    <property type="entry name" value="CoiA-like_N"/>
</dbReference>
<evidence type="ECO:0000259" key="3">
    <source>
        <dbReference type="Pfam" id="PF25166"/>
    </source>
</evidence>
<dbReference type="OrthoDB" id="3784230at2"/>
<dbReference type="InterPro" id="IPR021176">
    <property type="entry name" value="Competence-induced_CoiA"/>
</dbReference>
<feature type="domain" description="Competence protein CoiA C-terminal" evidence="3">
    <location>
        <begin position="250"/>
        <end position="362"/>
    </location>
</feature>
<feature type="domain" description="Competence protein CoiA nuclease-like" evidence="1">
    <location>
        <begin position="62"/>
        <end position="220"/>
    </location>
</feature>
<evidence type="ECO:0000313" key="5">
    <source>
        <dbReference type="Proteomes" id="UP000242310"/>
    </source>
</evidence>
<evidence type="ECO:0000259" key="2">
    <source>
        <dbReference type="Pfam" id="PF25164"/>
    </source>
</evidence>
<dbReference type="InterPro" id="IPR010330">
    <property type="entry name" value="CoiA_nuc"/>
</dbReference>
<dbReference type="Pfam" id="PF25166">
    <property type="entry name" value="CoiA_C"/>
    <property type="match status" value="1"/>
</dbReference>
<evidence type="ECO:0000259" key="1">
    <source>
        <dbReference type="Pfam" id="PF06054"/>
    </source>
</evidence>
<accession>A0A2P8HXK8</accession>
<dbReference type="PIRSF" id="PIRSF007487">
    <property type="entry name" value="Competence-induced_CoiA_bac"/>
    <property type="match status" value="1"/>
</dbReference>
<feature type="domain" description="Competence protein CoiA-like N-terminal" evidence="2">
    <location>
        <begin position="21"/>
        <end position="58"/>
    </location>
</feature>
<comment type="caution">
    <text evidence="4">The sequence shown here is derived from an EMBL/GenBank/DDBJ whole genome shotgun (WGS) entry which is preliminary data.</text>
</comment>
<reference evidence="4 5" key="1">
    <citation type="submission" date="2018-03" db="EMBL/GenBank/DDBJ databases">
        <title>Genomic Encyclopedia of Type Strains, Phase III (KMG-III): the genomes of soil and plant-associated and newly described type strains.</title>
        <authorList>
            <person name="Whitman W."/>
        </authorList>
    </citation>
    <scope>NUCLEOTIDE SEQUENCE [LARGE SCALE GENOMIC DNA]</scope>
    <source>
        <strain evidence="4 5">CGMCC 1.07653</strain>
    </source>
</reference>
<name>A0A2P8HXK8_9BACI</name>
<dbReference type="Proteomes" id="UP000242310">
    <property type="component" value="Unassembled WGS sequence"/>
</dbReference>
<gene>
    <name evidence="4" type="ORF">B0H94_102191</name>
</gene>
<organism evidence="4 5">
    <name type="scientific">Salsuginibacillus halophilus</name>
    <dbReference type="NCBI Taxonomy" id="517424"/>
    <lineage>
        <taxon>Bacteria</taxon>
        <taxon>Bacillati</taxon>
        <taxon>Bacillota</taxon>
        <taxon>Bacilli</taxon>
        <taxon>Bacillales</taxon>
        <taxon>Bacillaceae</taxon>
        <taxon>Salsuginibacillus</taxon>
    </lineage>
</organism>
<protein>
    <submittedName>
        <fullName evidence="4">Competence protein CoiA</fullName>
    </submittedName>
</protein>
<dbReference type="Pfam" id="PF25164">
    <property type="entry name" value="CoiA_N"/>
    <property type="match status" value="1"/>
</dbReference>
<dbReference type="AlphaFoldDB" id="A0A2P8HXK8"/>
<dbReference type="EMBL" id="PYAV01000002">
    <property type="protein sequence ID" value="PSL50914.1"/>
    <property type="molecule type" value="Genomic_DNA"/>
</dbReference>